<protein>
    <submittedName>
        <fullName evidence="1">Uncharacterized protein</fullName>
    </submittedName>
</protein>
<reference evidence="2" key="2">
    <citation type="submission" date="2015-01" db="EMBL/GenBank/DDBJ databases">
        <title>Evolutionary Origins and Diversification of the Mycorrhizal Mutualists.</title>
        <authorList>
            <consortium name="DOE Joint Genome Institute"/>
            <consortium name="Mycorrhizal Genomics Consortium"/>
            <person name="Kohler A."/>
            <person name="Kuo A."/>
            <person name="Nagy L.G."/>
            <person name="Floudas D."/>
            <person name="Copeland A."/>
            <person name="Barry K.W."/>
            <person name="Cichocki N."/>
            <person name="Veneault-Fourrey C."/>
            <person name="LaButti K."/>
            <person name="Lindquist E.A."/>
            <person name="Lipzen A."/>
            <person name="Lundell T."/>
            <person name="Morin E."/>
            <person name="Murat C."/>
            <person name="Riley R."/>
            <person name="Ohm R."/>
            <person name="Sun H."/>
            <person name="Tunlid A."/>
            <person name="Henrissat B."/>
            <person name="Grigoriev I.V."/>
            <person name="Hibbett D.S."/>
            <person name="Martin F."/>
        </authorList>
    </citation>
    <scope>NUCLEOTIDE SEQUENCE [LARGE SCALE GENOMIC DNA]</scope>
    <source>
        <strain evidence="2">Foug A</strain>
    </source>
</reference>
<reference evidence="1 2" key="1">
    <citation type="submission" date="2014-04" db="EMBL/GenBank/DDBJ databases">
        <authorList>
            <consortium name="DOE Joint Genome Institute"/>
            <person name="Kuo A."/>
            <person name="Kohler A."/>
            <person name="Nagy L.G."/>
            <person name="Floudas D."/>
            <person name="Copeland A."/>
            <person name="Barry K.W."/>
            <person name="Cichocki N."/>
            <person name="Veneault-Fourrey C."/>
            <person name="LaButti K."/>
            <person name="Lindquist E.A."/>
            <person name="Lipzen A."/>
            <person name="Lundell T."/>
            <person name="Morin E."/>
            <person name="Murat C."/>
            <person name="Sun H."/>
            <person name="Tunlid A."/>
            <person name="Henrissat B."/>
            <person name="Grigoriev I.V."/>
            <person name="Hibbett D.S."/>
            <person name="Martin F."/>
            <person name="Nordberg H.P."/>
            <person name="Cantor M.N."/>
            <person name="Hua S.X."/>
        </authorList>
    </citation>
    <scope>NUCLEOTIDE SEQUENCE [LARGE SCALE GENOMIC DNA]</scope>
    <source>
        <strain evidence="1 2">Foug A</strain>
    </source>
</reference>
<dbReference type="Proteomes" id="UP000053989">
    <property type="component" value="Unassembled WGS sequence"/>
</dbReference>
<dbReference type="HOGENOM" id="CLU_2098264_0_0_1"/>
<keyword evidence="2" id="KW-1185">Reference proteome</keyword>
<dbReference type="AlphaFoldDB" id="A0A0C3DCZ8"/>
<proteinExistence type="predicted"/>
<evidence type="ECO:0000313" key="2">
    <source>
        <dbReference type="Proteomes" id="UP000053989"/>
    </source>
</evidence>
<dbReference type="InParanoid" id="A0A0C3DCZ8"/>
<sequence length="116" mass="13164">MPSCSDAQESLRLHHLFQDLMELQYGRSCRENGDRIQISCHRSLSHSQTLRLAPSHCYPQHHYLCLTPPPYNDVGARRTTVVPAESTNIRLWSMRVQTETSTLENASARIVQCGGN</sequence>
<gene>
    <name evidence="1" type="ORF">SCLCIDRAFT_403813</name>
</gene>
<accession>A0A0C3DCZ8</accession>
<organism evidence="1 2">
    <name type="scientific">Scleroderma citrinum Foug A</name>
    <dbReference type="NCBI Taxonomy" id="1036808"/>
    <lineage>
        <taxon>Eukaryota</taxon>
        <taxon>Fungi</taxon>
        <taxon>Dikarya</taxon>
        <taxon>Basidiomycota</taxon>
        <taxon>Agaricomycotina</taxon>
        <taxon>Agaricomycetes</taxon>
        <taxon>Agaricomycetidae</taxon>
        <taxon>Boletales</taxon>
        <taxon>Sclerodermatineae</taxon>
        <taxon>Sclerodermataceae</taxon>
        <taxon>Scleroderma</taxon>
    </lineage>
</organism>
<evidence type="ECO:0000313" key="1">
    <source>
        <dbReference type="EMBL" id="KIM53961.1"/>
    </source>
</evidence>
<name>A0A0C3DCZ8_9AGAM</name>
<dbReference type="EMBL" id="KN822165">
    <property type="protein sequence ID" value="KIM53961.1"/>
    <property type="molecule type" value="Genomic_DNA"/>
</dbReference>